<dbReference type="RefSeq" id="WP_041967489.1">
    <property type="nucleotide sequence ID" value="NZ_BASE01000097.1"/>
</dbReference>
<comment type="caution">
    <text evidence="6">The sequence shown here is derived from an EMBL/GenBank/DDBJ whole genome shotgun (WGS) entry which is preliminary data.</text>
</comment>
<gene>
    <name evidence="6" type="ORF">SAMD00020551_4040</name>
</gene>
<evidence type="ECO:0000259" key="5">
    <source>
        <dbReference type="Pfam" id="PF07992"/>
    </source>
</evidence>
<dbReference type="GO" id="GO:0004791">
    <property type="term" value="F:thioredoxin-disulfide reductase (NADPH) activity"/>
    <property type="evidence" value="ECO:0007669"/>
    <property type="project" value="UniProtKB-EC"/>
</dbReference>
<feature type="domain" description="FAD/NAD(P)-binding" evidence="5">
    <location>
        <begin position="3"/>
        <end position="106"/>
    </location>
</feature>
<dbReference type="Gene3D" id="3.50.50.60">
    <property type="entry name" value="FAD/NAD(P)-binding domain"/>
    <property type="match status" value="1"/>
</dbReference>
<evidence type="ECO:0000256" key="4">
    <source>
        <dbReference type="ARBA" id="ARBA00023002"/>
    </source>
</evidence>
<dbReference type="SUPFAM" id="SSF51905">
    <property type="entry name" value="FAD/NAD(P)-binding domain"/>
    <property type="match status" value="1"/>
</dbReference>
<keyword evidence="7" id="KW-1185">Reference proteome</keyword>
<comment type="cofactor">
    <cofactor evidence="1">
        <name>FAD</name>
        <dbReference type="ChEBI" id="CHEBI:57692"/>
    </cofactor>
</comment>
<sequence>MLDVLVIGGGISGGSAAIYTSQGGLKTAVIDSGKSQVKQVSKLFNYPGIKEITGSELLENIKDQAFAAGTEWIEGAVETVKKNDNGYSVILADGKEFASKHLVIATNLQTSLLESLGFELAVNEKVPSGKIKKVLGIDHDGTSRLPNLYITSLLAGLSSQSVIAAGHGASIGISIVSKETGKTYMWHDK</sequence>
<proteinExistence type="predicted"/>
<dbReference type="Pfam" id="PF07992">
    <property type="entry name" value="Pyr_redox_2"/>
    <property type="match status" value="1"/>
</dbReference>
<evidence type="ECO:0000313" key="6">
    <source>
        <dbReference type="EMBL" id="GAM15870.1"/>
    </source>
</evidence>
<dbReference type="InterPro" id="IPR023753">
    <property type="entry name" value="FAD/NAD-binding_dom"/>
</dbReference>
<accession>A0A0A8X7E2</accession>
<keyword evidence="3" id="KW-0285">Flavoprotein</keyword>
<dbReference type="PANTHER" id="PTHR48105">
    <property type="entry name" value="THIOREDOXIN REDUCTASE 1-RELATED-RELATED"/>
    <property type="match status" value="1"/>
</dbReference>
<name>A0A0A8X7E2_MESS1</name>
<dbReference type="PRINTS" id="PR00368">
    <property type="entry name" value="FADPNR"/>
</dbReference>
<evidence type="ECO:0000256" key="2">
    <source>
        <dbReference type="ARBA" id="ARBA00011738"/>
    </source>
</evidence>
<reference evidence="6 7" key="1">
    <citation type="submission" date="2013-06" db="EMBL/GenBank/DDBJ databases">
        <title>Whole genome shotgun sequence of Bacillus selenatarsenatis SF-1.</title>
        <authorList>
            <person name="Kuroda M."/>
            <person name="Sei K."/>
            <person name="Yamashita M."/>
            <person name="Ike M."/>
        </authorList>
    </citation>
    <scope>NUCLEOTIDE SEQUENCE [LARGE SCALE GENOMIC DNA]</scope>
    <source>
        <strain evidence="6 7">SF-1</strain>
    </source>
</reference>
<evidence type="ECO:0000256" key="1">
    <source>
        <dbReference type="ARBA" id="ARBA00001974"/>
    </source>
</evidence>
<evidence type="ECO:0000256" key="3">
    <source>
        <dbReference type="ARBA" id="ARBA00022630"/>
    </source>
</evidence>
<dbReference type="STRING" id="1321606.SAMD00020551_4040"/>
<keyword evidence="4 6" id="KW-0560">Oxidoreductase</keyword>
<dbReference type="InterPro" id="IPR050097">
    <property type="entry name" value="Ferredoxin-NADP_redctase_2"/>
</dbReference>
<dbReference type="OrthoDB" id="2843572at2"/>
<dbReference type="Proteomes" id="UP000031014">
    <property type="component" value="Unassembled WGS sequence"/>
</dbReference>
<dbReference type="PRINTS" id="PR00469">
    <property type="entry name" value="PNDRDTASEII"/>
</dbReference>
<dbReference type="EC" id="1.8.1.9" evidence="6"/>
<dbReference type="AlphaFoldDB" id="A0A0A8X7E2"/>
<protein>
    <submittedName>
        <fullName evidence="6">Thioredoxin reductase</fullName>
        <ecNumber evidence="6">1.8.1.9</ecNumber>
    </submittedName>
</protein>
<organism evidence="6 7">
    <name type="scientific">Mesobacillus selenatarsenatis (strain DSM 18680 / JCM 14380 / FERM P-15431 / SF-1)</name>
    <dbReference type="NCBI Taxonomy" id="1321606"/>
    <lineage>
        <taxon>Bacteria</taxon>
        <taxon>Bacillati</taxon>
        <taxon>Bacillota</taxon>
        <taxon>Bacilli</taxon>
        <taxon>Bacillales</taxon>
        <taxon>Bacillaceae</taxon>
        <taxon>Mesobacillus</taxon>
    </lineage>
</organism>
<evidence type="ECO:0000313" key="7">
    <source>
        <dbReference type="Proteomes" id="UP000031014"/>
    </source>
</evidence>
<dbReference type="EMBL" id="BASE01000097">
    <property type="protein sequence ID" value="GAM15870.1"/>
    <property type="molecule type" value="Genomic_DNA"/>
</dbReference>
<dbReference type="InterPro" id="IPR036188">
    <property type="entry name" value="FAD/NAD-bd_sf"/>
</dbReference>
<comment type="subunit">
    <text evidence="2">Homodimer.</text>
</comment>